<comment type="pathway">
    <text evidence="6">Metabolic intermediate biosynthesis; chorismate biosynthesis; chorismate from D-erythrose 4-phosphate and phosphoenolpyruvate: step 4/7.</text>
</comment>
<evidence type="ECO:0000259" key="7">
    <source>
        <dbReference type="Pfam" id="PF01488"/>
    </source>
</evidence>
<reference evidence="11" key="3">
    <citation type="journal article" date="2011" name="PLoS ONE">
        <title>Genome sequence of a mesophilic hydrogenotrophic methanogen Methanocella paludicola, the first cultivated representative of the order Methanocellales.</title>
        <authorList>
            <person name="Sakai S."/>
            <person name="Takaki Y."/>
            <person name="Shimamura S."/>
            <person name="Sekine M."/>
            <person name="Tajima T."/>
            <person name="Kosugi H."/>
            <person name="Ichikawa N."/>
            <person name="Tasumi E."/>
            <person name="Hiraki A.T."/>
            <person name="Shimizu A."/>
            <person name="Kato Y."/>
            <person name="Nishiko R."/>
            <person name="Mori K."/>
            <person name="Fujita N."/>
            <person name="Imachi H."/>
            <person name="Takai K."/>
        </authorList>
    </citation>
    <scope>NUCLEOTIDE SEQUENCE [LARGE SCALE GENOMIC DNA]</scope>
    <source>
        <strain evidence="11">DSM 17711 / JCM 13418 / NBRC 101707 / SANAE</strain>
    </source>
</reference>
<dbReference type="PANTHER" id="PTHR21089">
    <property type="entry name" value="SHIKIMATE DEHYDROGENASE"/>
    <property type="match status" value="1"/>
</dbReference>
<feature type="binding site" evidence="6">
    <location>
        <position position="62"/>
    </location>
    <ligand>
        <name>shikimate</name>
        <dbReference type="ChEBI" id="CHEBI:36208"/>
    </ligand>
</feature>
<dbReference type="UniPathway" id="UPA00053">
    <property type="reaction ID" value="UER00087"/>
</dbReference>
<sequence>MITLYGVIGDPVAHSLSPAMHNAAFKALGMDCYYAPFHVKGRYLYEAVNGARALGFGGLNVTVPHKEAVIRFVEADQAVRDIGAANTIDFHTNKAYNTDAPGAIASLRDSGVRVKGRNVLVMGAGGAARAVTYGLLKEGATVTIANRTAPKAADLAAYMREYGDVFGTGMDSLAEKVAISDVIVNTTTVGMGEDRTLVTAAMLGPEQAVFDLVYKPVETQLLKEAKAAGAKAIDGITMLARQGALSFEIWTGVKPPLDVMERSARDAV</sequence>
<dbReference type="GO" id="GO:0019632">
    <property type="term" value="P:shikimate metabolic process"/>
    <property type="evidence" value="ECO:0007669"/>
    <property type="project" value="InterPro"/>
</dbReference>
<feature type="binding site" evidence="6">
    <location>
        <begin position="123"/>
        <end position="127"/>
    </location>
    <ligand>
        <name>NADP(+)</name>
        <dbReference type="ChEBI" id="CHEBI:58349"/>
    </ligand>
</feature>
<dbReference type="FunFam" id="3.40.50.720:FF:000086">
    <property type="entry name" value="Quinate/shikimate dehydrogenase"/>
    <property type="match status" value="1"/>
</dbReference>
<keyword evidence="3 6" id="KW-0521">NADP</keyword>
<comment type="subunit">
    <text evidence="6">Homodimer.</text>
</comment>
<dbReference type="GO" id="GO:0004764">
    <property type="term" value="F:shikimate 3-dehydrogenase (NADP+) activity"/>
    <property type="evidence" value="ECO:0007669"/>
    <property type="project" value="UniProtKB-UniRule"/>
</dbReference>
<dbReference type="PATRIC" id="fig|304371.9.peg.173"/>
<accession>D1YUW7</accession>
<dbReference type="HAMAP" id="MF_00222">
    <property type="entry name" value="Shikimate_DH_AroE"/>
    <property type="match status" value="1"/>
</dbReference>
<feature type="binding site" evidence="6">
    <location>
        <position position="99"/>
    </location>
    <ligand>
        <name>shikimate</name>
        <dbReference type="ChEBI" id="CHEBI:36208"/>
    </ligand>
</feature>
<dbReference type="EMBL" id="AP011532">
    <property type="protein sequence ID" value="BAI60239.1"/>
    <property type="molecule type" value="Genomic_DNA"/>
</dbReference>
<dbReference type="InterPro" id="IPR036291">
    <property type="entry name" value="NAD(P)-bd_dom_sf"/>
</dbReference>
<dbReference type="FunCoup" id="D1YUW7">
    <property type="interactions" value="79"/>
</dbReference>
<reference evidence="10 11" key="2">
    <citation type="journal article" date="2008" name="Int. J. Syst. Evol. Microbiol.">
        <title>Methanocella paludicola gen. nov., sp. nov., a methane-producing archaeon, the first isolate of the lineage 'Rice Cluster I', and proposal of the new archaeal order Methanocellales ord. nov.</title>
        <authorList>
            <person name="Sakai S."/>
            <person name="Imachi H."/>
            <person name="Hanada S."/>
            <person name="Ohashi A."/>
            <person name="Harada H."/>
            <person name="Kamagata Y."/>
        </authorList>
    </citation>
    <scope>NUCLEOTIDE SEQUENCE [LARGE SCALE GENOMIC DNA]</scope>
    <source>
        <strain evidence="11">DSM 17711 / JCM 13418 / NBRC 101707 / SANAE</strain>
    </source>
</reference>
<feature type="binding site" evidence="6">
    <location>
        <position position="86"/>
    </location>
    <ligand>
        <name>shikimate</name>
        <dbReference type="ChEBI" id="CHEBI:36208"/>
    </ligand>
</feature>
<comment type="caution">
    <text evidence="6">Lacks conserved residue(s) required for the propagation of feature annotation.</text>
</comment>
<feature type="domain" description="Shikimate dehydrogenase substrate binding N-terminal" evidence="8">
    <location>
        <begin position="7"/>
        <end position="88"/>
    </location>
</feature>
<proteinExistence type="inferred from homology"/>
<name>D1YUW7_METPS</name>
<evidence type="ECO:0000256" key="3">
    <source>
        <dbReference type="ARBA" id="ARBA00022857"/>
    </source>
</evidence>
<feature type="binding site" evidence="6">
    <location>
        <position position="235"/>
    </location>
    <ligand>
        <name>NADP(+)</name>
        <dbReference type="ChEBI" id="CHEBI:58349"/>
    </ligand>
</feature>
<keyword evidence="5 6" id="KW-0057">Aromatic amino acid biosynthesis</keyword>
<dbReference type="InterPro" id="IPR041121">
    <property type="entry name" value="SDH_C"/>
</dbReference>
<evidence type="ECO:0000256" key="6">
    <source>
        <dbReference type="HAMAP-Rule" id="MF_00222"/>
    </source>
</evidence>
<evidence type="ECO:0000256" key="2">
    <source>
        <dbReference type="ARBA" id="ARBA00022605"/>
    </source>
</evidence>
<dbReference type="InterPro" id="IPR013708">
    <property type="entry name" value="Shikimate_DH-bd_N"/>
</dbReference>
<dbReference type="NCBIfam" id="NF001319">
    <property type="entry name" value="PRK00258.3-3"/>
    <property type="match status" value="1"/>
</dbReference>
<comment type="catalytic activity">
    <reaction evidence="6">
        <text>shikimate + NADP(+) = 3-dehydroshikimate + NADPH + H(+)</text>
        <dbReference type="Rhea" id="RHEA:17737"/>
        <dbReference type="ChEBI" id="CHEBI:15378"/>
        <dbReference type="ChEBI" id="CHEBI:16630"/>
        <dbReference type="ChEBI" id="CHEBI:36208"/>
        <dbReference type="ChEBI" id="CHEBI:57783"/>
        <dbReference type="ChEBI" id="CHEBI:58349"/>
        <dbReference type="EC" id="1.1.1.25"/>
    </reaction>
</comment>
<feature type="binding site" evidence="6">
    <location>
        <position position="242"/>
    </location>
    <ligand>
        <name>shikimate</name>
        <dbReference type="ChEBI" id="CHEBI:36208"/>
    </ligand>
</feature>
<dbReference type="InParanoid" id="D1YUW7"/>
<keyword evidence="4 6" id="KW-0560">Oxidoreductase</keyword>
<evidence type="ECO:0000259" key="8">
    <source>
        <dbReference type="Pfam" id="PF08501"/>
    </source>
</evidence>
<keyword evidence="2 6" id="KW-0028">Amino-acid biosynthesis</keyword>
<comment type="function">
    <text evidence="6">Involved in the biosynthesis of the chorismate, which leads to the biosynthesis of aromatic amino acids. Catalyzes the reversible NADPH linked reduction of 3-dehydroshikimate (DHSA) to yield shikimate (SA).</text>
</comment>
<dbReference type="CDD" id="cd01065">
    <property type="entry name" value="NAD_bind_Shikimate_DH"/>
    <property type="match status" value="1"/>
</dbReference>
<dbReference type="GO" id="GO:0008652">
    <property type="term" value="P:amino acid biosynthetic process"/>
    <property type="evidence" value="ECO:0007669"/>
    <property type="project" value="UniProtKB-KW"/>
</dbReference>
<dbReference type="Proteomes" id="UP000001882">
    <property type="component" value="Chromosome"/>
</dbReference>
<evidence type="ECO:0000313" key="10">
    <source>
        <dbReference type="EMBL" id="BAI60239.1"/>
    </source>
</evidence>
<dbReference type="eggNOG" id="arCOG01033">
    <property type="taxonomic scope" value="Archaea"/>
</dbReference>
<feature type="binding site" evidence="6">
    <location>
        <begin position="15"/>
        <end position="17"/>
    </location>
    <ligand>
        <name>shikimate</name>
        <dbReference type="ChEBI" id="CHEBI:36208"/>
    </ligand>
</feature>
<dbReference type="GO" id="GO:0009073">
    <property type="term" value="P:aromatic amino acid family biosynthetic process"/>
    <property type="evidence" value="ECO:0007669"/>
    <property type="project" value="UniProtKB-KW"/>
</dbReference>
<keyword evidence="11" id="KW-1185">Reference proteome</keyword>
<dbReference type="RefSeq" id="WP_012898919.1">
    <property type="nucleotide sequence ID" value="NC_013665.1"/>
</dbReference>
<dbReference type="SUPFAM" id="SSF53223">
    <property type="entry name" value="Aminoacid dehydrogenase-like, N-terminal domain"/>
    <property type="match status" value="1"/>
</dbReference>
<feature type="binding site" evidence="6">
    <location>
        <position position="214"/>
    </location>
    <ligand>
        <name>shikimate</name>
        <dbReference type="ChEBI" id="CHEBI:36208"/>
    </ligand>
</feature>
<dbReference type="GO" id="GO:0009423">
    <property type="term" value="P:chorismate biosynthetic process"/>
    <property type="evidence" value="ECO:0007669"/>
    <property type="project" value="UniProtKB-UniRule"/>
</dbReference>
<dbReference type="EC" id="1.1.1.25" evidence="1 6"/>
<evidence type="ECO:0000256" key="4">
    <source>
        <dbReference type="ARBA" id="ARBA00023002"/>
    </source>
</evidence>
<comment type="similarity">
    <text evidence="6">Belongs to the shikimate dehydrogenase family.</text>
</comment>
<reference evidence="10 11" key="1">
    <citation type="journal article" date="2007" name="Appl. Environ. Microbiol.">
        <title>Isolation of key methanogens for global methane emission from rice paddy fields: a novel isolate affiliated with the clone cluster rice cluster I.</title>
        <authorList>
            <person name="Sakai S."/>
            <person name="Imachi H."/>
            <person name="Sekiguchi Y."/>
            <person name="Ohashi A."/>
            <person name="Harada H."/>
            <person name="Kamagata Y."/>
        </authorList>
    </citation>
    <scope>NUCLEOTIDE SEQUENCE [LARGE SCALE GENOMIC DNA]</scope>
    <source>
        <strain evidence="11">DSM 17711 / JCM 13418 / NBRC 101707 / SANAE</strain>
    </source>
</reference>
<dbReference type="KEGG" id="mpd:MCP_0167"/>
<evidence type="ECO:0000313" key="11">
    <source>
        <dbReference type="Proteomes" id="UP000001882"/>
    </source>
</evidence>
<dbReference type="InterPro" id="IPR011342">
    <property type="entry name" value="Shikimate_DH"/>
</dbReference>
<dbReference type="AlphaFoldDB" id="D1YUW7"/>
<feature type="binding site" evidence="6">
    <location>
        <position position="212"/>
    </location>
    <ligand>
        <name>NADP(+)</name>
        <dbReference type="ChEBI" id="CHEBI:58349"/>
    </ligand>
</feature>
<dbReference type="GO" id="GO:0050661">
    <property type="term" value="F:NADP binding"/>
    <property type="evidence" value="ECO:0007669"/>
    <property type="project" value="InterPro"/>
</dbReference>
<organism evidence="10 11">
    <name type="scientific">Methanocella paludicola (strain DSM 17711 / JCM 13418 / NBRC 101707 / SANAE)</name>
    <dbReference type="NCBI Taxonomy" id="304371"/>
    <lineage>
        <taxon>Archaea</taxon>
        <taxon>Methanobacteriati</taxon>
        <taxon>Methanobacteriota</taxon>
        <taxon>Stenosarchaea group</taxon>
        <taxon>Methanomicrobia</taxon>
        <taxon>Methanocellales</taxon>
        <taxon>Methanocellaceae</taxon>
        <taxon>Methanocella</taxon>
    </lineage>
</organism>
<dbReference type="Pfam" id="PF01488">
    <property type="entry name" value="Shikimate_DH"/>
    <property type="match status" value="1"/>
</dbReference>
<evidence type="ECO:0000256" key="5">
    <source>
        <dbReference type="ARBA" id="ARBA00023141"/>
    </source>
</evidence>
<dbReference type="STRING" id="304371.MCP_0167"/>
<dbReference type="Pfam" id="PF08501">
    <property type="entry name" value="Shikimate_dh_N"/>
    <property type="match status" value="1"/>
</dbReference>
<dbReference type="GeneID" id="8680320"/>
<gene>
    <name evidence="6 10" type="primary">aroE</name>
    <name evidence="10" type="ordered locus">MCP_0167</name>
</gene>
<feature type="active site" description="Proton acceptor" evidence="6">
    <location>
        <position position="66"/>
    </location>
</feature>
<dbReference type="Gene3D" id="3.40.50.720">
    <property type="entry name" value="NAD(P)-binding Rossmann-like Domain"/>
    <property type="match status" value="1"/>
</dbReference>
<dbReference type="PANTHER" id="PTHR21089:SF1">
    <property type="entry name" value="BIFUNCTIONAL 3-DEHYDROQUINATE DEHYDRATASE_SHIKIMATE DEHYDROGENASE, CHLOROPLASTIC"/>
    <property type="match status" value="1"/>
</dbReference>
<evidence type="ECO:0000256" key="1">
    <source>
        <dbReference type="ARBA" id="ARBA00012962"/>
    </source>
</evidence>
<dbReference type="Gene3D" id="3.40.50.10860">
    <property type="entry name" value="Leucine Dehydrogenase, chain A, domain 1"/>
    <property type="match status" value="1"/>
</dbReference>
<feature type="binding site" evidence="6">
    <location>
        <begin position="146"/>
        <end position="151"/>
    </location>
    <ligand>
        <name>NADP(+)</name>
        <dbReference type="ChEBI" id="CHEBI:58349"/>
    </ligand>
</feature>
<protein>
    <recommendedName>
        <fullName evidence="1 6">Shikimate dehydrogenase (NADP(+))</fullName>
        <shortName evidence="6">SDH</shortName>
        <ecNumber evidence="1 6">1.1.1.25</ecNumber>
    </recommendedName>
</protein>
<feature type="domain" description="Quinate/shikimate 5-dehydrogenase/glutamyl-tRNA reductase" evidence="7">
    <location>
        <begin position="113"/>
        <end position="188"/>
    </location>
</feature>
<dbReference type="NCBIfam" id="TIGR00507">
    <property type="entry name" value="aroE"/>
    <property type="match status" value="1"/>
</dbReference>
<dbReference type="InterPro" id="IPR006151">
    <property type="entry name" value="Shikm_DH/Glu-tRNA_Rdtase"/>
</dbReference>
<dbReference type="InterPro" id="IPR046346">
    <property type="entry name" value="Aminoacid_DH-like_N_sf"/>
</dbReference>
<dbReference type="Pfam" id="PF18317">
    <property type="entry name" value="SDH_C"/>
    <property type="match status" value="1"/>
</dbReference>
<dbReference type="InterPro" id="IPR022893">
    <property type="entry name" value="Shikimate_DH_fam"/>
</dbReference>
<evidence type="ECO:0000259" key="9">
    <source>
        <dbReference type="Pfam" id="PF18317"/>
    </source>
</evidence>
<dbReference type="OrthoDB" id="8744at2157"/>
<feature type="domain" description="SDH C-terminal" evidence="9">
    <location>
        <begin position="235"/>
        <end position="264"/>
    </location>
</feature>
<dbReference type="SUPFAM" id="SSF51735">
    <property type="entry name" value="NAD(P)-binding Rossmann-fold domains"/>
    <property type="match status" value="1"/>
</dbReference>